<comment type="caution">
    <text evidence="7">The sequence shown here is derived from an EMBL/GenBank/DDBJ whole genome shotgun (WGS) entry which is preliminary data.</text>
</comment>
<keyword evidence="8" id="KW-1185">Reference proteome</keyword>
<dbReference type="PANTHER" id="PTHR37451">
    <property type="entry name" value="MARVEL DOMAIN"/>
    <property type="match status" value="1"/>
</dbReference>
<evidence type="ECO:0000313" key="7">
    <source>
        <dbReference type="EMBL" id="KAK8094488.1"/>
    </source>
</evidence>
<dbReference type="EMBL" id="JAQQWN010000002">
    <property type="protein sequence ID" value="KAK8094488.1"/>
    <property type="molecule type" value="Genomic_DNA"/>
</dbReference>
<dbReference type="Pfam" id="PF01284">
    <property type="entry name" value="MARVEL"/>
    <property type="match status" value="1"/>
</dbReference>
<keyword evidence="2 5" id="KW-0812">Transmembrane</keyword>
<comment type="subcellular location">
    <subcellularLocation>
        <location evidence="1">Membrane</location>
        <topology evidence="1">Multi-pass membrane protein</topology>
    </subcellularLocation>
</comment>
<feature type="transmembrane region" description="Helical" evidence="5">
    <location>
        <begin position="43"/>
        <end position="63"/>
    </location>
</feature>
<evidence type="ECO:0000259" key="6">
    <source>
        <dbReference type="Pfam" id="PF01284"/>
    </source>
</evidence>
<feature type="transmembrane region" description="Helical" evidence="5">
    <location>
        <begin position="84"/>
        <end position="103"/>
    </location>
</feature>
<dbReference type="PANTHER" id="PTHR37451:SF5">
    <property type="entry name" value="MARVEL DOMAIN-CONTAINING PROTEIN"/>
    <property type="match status" value="1"/>
</dbReference>
<keyword evidence="4 5" id="KW-0472">Membrane</keyword>
<evidence type="ECO:0000256" key="3">
    <source>
        <dbReference type="ARBA" id="ARBA00022989"/>
    </source>
</evidence>
<dbReference type="RefSeq" id="XP_066675261.1">
    <property type="nucleotide sequence ID" value="XM_066805488.1"/>
</dbReference>
<keyword evidence="3 5" id="KW-1133">Transmembrane helix</keyword>
<gene>
    <name evidence="7" type="ORF">PG997_001173</name>
</gene>
<dbReference type="GeneID" id="92038548"/>
<evidence type="ECO:0000256" key="2">
    <source>
        <dbReference type="ARBA" id="ARBA00022692"/>
    </source>
</evidence>
<dbReference type="InterPro" id="IPR008253">
    <property type="entry name" value="Marvel"/>
</dbReference>
<evidence type="ECO:0000256" key="4">
    <source>
        <dbReference type="ARBA" id="ARBA00023136"/>
    </source>
</evidence>
<evidence type="ECO:0000313" key="8">
    <source>
        <dbReference type="Proteomes" id="UP001433268"/>
    </source>
</evidence>
<feature type="transmembrane region" description="Helical" evidence="5">
    <location>
        <begin position="12"/>
        <end position="31"/>
    </location>
</feature>
<reference evidence="7 8" key="1">
    <citation type="submission" date="2023-01" db="EMBL/GenBank/DDBJ databases">
        <title>Analysis of 21 Apiospora genomes using comparative genomics revels a genus with tremendous synthesis potential of carbohydrate active enzymes and secondary metabolites.</title>
        <authorList>
            <person name="Sorensen T."/>
        </authorList>
    </citation>
    <scope>NUCLEOTIDE SEQUENCE [LARGE SCALE GENOMIC DNA]</scope>
    <source>
        <strain evidence="7 8">CBS 114990</strain>
    </source>
</reference>
<evidence type="ECO:0000256" key="5">
    <source>
        <dbReference type="SAM" id="Phobius"/>
    </source>
</evidence>
<proteinExistence type="predicted"/>
<organism evidence="7 8">
    <name type="scientific">Apiospora hydei</name>
    <dbReference type="NCBI Taxonomy" id="1337664"/>
    <lineage>
        <taxon>Eukaryota</taxon>
        <taxon>Fungi</taxon>
        <taxon>Dikarya</taxon>
        <taxon>Ascomycota</taxon>
        <taxon>Pezizomycotina</taxon>
        <taxon>Sordariomycetes</taxon>
        <taxon>Xylariomycetidae</taxon>
        <taxon>Amphisphaeriales</taxon>
        <taxon>Apiosporaceae</taxon>
        <taxon>Apiospora</taxon>
    </lineage>
</organism>
<evidence type="ECO:0000256" key="1">
    <source>
        <dbReference type="ARBA" id="ARBA00004141"/>
    </source>
</evidence>
<name>A0ABR1XD10_9PEZI</name>
<dbReference type="Proteomes" id="UP001433268">
    <property type="component" value="Unassembled WGS sequence"/>
</dbReference>
<sequence>MPSMVILGLRAAQLVFAIIIMGLSSYVANWYNVDTLTTSPSQINWLLFVSIYTILSVAYLELAPRFMPRVAHPYATIALELTNVIFYFAGFVALAVFISKLLFCRGTVCGAARADVAFGAFEFALWVGTSAFLAKDVVSWGARARPPQRLRPANEGVAGRMSVPVVQLPRLTTNGFAVRRNSTNSPMANSAYTEIPLSPYIYRPSLDGDKKSPGLLESNWEPRRSPRFLDV</sequence>
<protein>
    <recommendedName>
        <fullName evidence="6">MARVEL domain-containing protein</fullName>
    </recommendedName>
</protein>
<accession>A0ABR1XD10</accession>
<feature type="domain" description="MARVEL" evidence="6">
    <location>
        <begin position="7"/>
        <end position="131"/>
    </location>
</feature>